<keyword evidence="3" id="KW-0472">Membrane</keyword>
<evidence type="ECO:0000256" key="2">
    <source>
        <dbReference type="SAM" id="MobiDB-lite"/>
    </source>
</evidence>
<dbReference type="InterPro" id="IPR048254">
    <property type="entry name" value="CDP_ALCOHOL_P_TRANSF_CS"/>
</dbReference>
<sequence length="181" mass="20308">MAQLTSITDGCDGEIARLKFLSSKFGAWLDDAFDRYIDMLIVIGMAYGYWMISQNSLVWPVATFAVMGLALLNYLPAKHRDIIDRKLAWYGPKFKRPGRLLLIMFAGITGLIFPTLILIALVSNLISISRIIVSVRENQNSAKNKAQKKYSQPVSHLSYFSLKSPDRDGSVEHAQKPQNPS</sequence>
<gene>
    <name evidence="4" type="ORF">S03H2_49693</name>
</gene>
<keyword evidence="3" id="KW-0812">Transmembrane</keyword>
<feature type="transmembrane region" description="Helical" evidence="3">
    <location>
        <begin position="98"/>
        <end position="122"/>
    </location>
</feature>
<dbReference type="Gene3D" id="1.20.120.1760">
    <property type="match status" value="1"/>
</dbReference>
<dbReference type="Pfam" id="PF01066">
    <property type="entry name" value="CDP-OH_P_transf"/>
    <property type="match status" value="1"/>
</dbReference>
<keyword evidence="1" id="KW-0808">Transferase</keyword>
<feature type="region of interest" description="Disordered" evidence="2">
    <location>
        <begin position="162"/>
        <end position="181"/>
    </location>
</feature>
<evidence type="ECO:0000256" key="3">
    <source>
        <dbReference type="SAM" id="Phobius"/>
    </source>
</evidence>
<feature type="transmembrane region" description="Helical" evidence="3">
    <location>
        <begin position="58"/>
        <end position="77"/>
    </location>
</feature>
<dbReference type="AlphaFoldDB" id="X1HVZ4"/>
<dbReference type="GO" id="GO:0016020">
    <property type="term" value="C:membrane"/>
    <property type="evidence" value="ECO:0007669"/>
    <property type="project" value="InterPro"/>
</dbReference>
<evidence type="ECO:0000313" key="4">
    <source>
        <dbReference type="EMBL" id="GAH74341.1"/>
    </source>
</evidence>
<feature type="transmembrane region" description="Helical" evidence="3">
    <location>
        <begin position="36"/>
        <end position="52"/>
    </location>
</feature>
<feature type="compositionally biased region" description="Basic and acidic residues" evidence="2">
    <location>
        <begin position="164"/>
        <end position="175"/>
    </location>
</feature>
<dbReference type="InterPro" id="IPR043130">
    <property type="entry name" value="CDP-OH_PTrfase_TM_dom"/>
</dbReference>
<proteinExistence type="predicted"/>
<evidence type="ECO:0008006" key="5">
    <source>
        <dbReference type="Google" id="ProtNLM"/>
    </source>
</evidence>
<protein>
    <recommendedName>
        <fullName evidence="5">CDP-alcohol phosphatidyltransferase</fullName>
    </recommendedName>
</protein>
<comment type="caution">
    <text evidence="4">The sequence shown here is derived from an EMBL/GenBank/DDBJ whole genome shotgun (WGS) entry which is preliminary data.</text>
</comment>
<name>X1HVZ4_9ZZZZ</name>
<accession>X1HVZ4</accession>
<organism evidence="4">
    <name type="scientific">marine sediment metagenome</name>
    <dbReference type="NCBI Taxonomy" id="412755"/>
    <lineage>
        <taxon>unclassified sequences</taxon>
        <taxon>metagenomes</taxon>
        <taxon>ecological metagenomes</taxon>
    </lineage>
</organism>
<dbReference type="InterPro" id="IPR000462">
    <property type="entry name" value="CDP-OH_P_trans"/>
</dbReference>
<reference evidence="4" key="1">
    <citation type="journal article" date="2014" name="Front. Microbiol.">
        <title>High frequency of phylogenetically diverse reductive dehalogenase-homologous genes in deep subseafloor sedimentary metagenomes.</title>
        <authorList>
            <person name="Kawai M."/>
            <person name="Futagami T."/>
            <person name="Toyoda A."/>
            <person name="Takaki Y."/>
            <person name="Nishi S."/>
            <person name="Hori S."/>
            <person name="Arai W."/>
            <person name="Tsubouchi T."/>
            <person name="Morono Y."/>
            <person name="Uchiyama I."/>
            <person name="Ito T."/>
            <person name="Fujiyama A."/>
            <person name="Inagaki F."/>
            <person name="Takami H."/>
        </authorList>
    </citation>
    <scope>NUCLEOTIDE SEQUENCE</scope>
    <source>
        <strain evidence="4">Expedition CK06-06</strain>
    </source>
</reference>
<dbReference type="GO" id="GO:0008654">
    <property type="term" value="P:phospholipid biosynthetic process"/>
    <property type="evidence" value="ECO:0007669"/>
    <property type="project" value="InterPro"/>
</dbReference>
<evidence type="ECO:0000256" key="1">
    <source>
        <dbReference type="ARBA" id="ARBA00022679"/>
    </source>
</evidence>
<keyword evidence="3" id="KW-1133">Transmembrane helix</keyword>
<dbReference type="EMBL" id="BARU01031420">
    <property type="protein sequence ID" value="GAH74341.1"/>
    <property type="molecule type" value="Genomic_DNA"/>
</dbReference>
<dbReference type="GO" id="GO:0016780">
    <property type="term" value="F:phosphotransferase activity, for other substituted phosphate groups"/>
    <property type="evidence" value="ECO:0007669"/>
    <property type="project" value="InterPro"/>
</dbReference>
<dbReference type="PROSITE" id="PS00379">
    <property type="entry name" value="CDP_ALCOHOL_P_TRANSF"/>
    <property type="match status" value="1"/>
</dbReference>